<feature type="domain" description="EngA-type G" evidence="12">
    <location>
        <begin position="177"/>
        <end position="353"/>
    </location>
</feature>
<dbReference type="InterPro" id="IPR031166">
    <property type="entry name" value="G_ENGA"/>
</dbReference>
<dbReference type="NCBIfam" id="TIGR03594">
    <property type="entry name" value="GTPase_EngA"/>
    <property type="match status" value="1"/>
</dbReference>
<dbReference type="InterPro" id="IPR016484">
    <property type="entry name" value="GTPase_Der"/>
</dbReference>
<evidence type="ECO:0000256" key="7">
    <source>
        <dbReference type="ARBA" id="ARBA00032345"/>
    </source>
</evidence>
<sequence length="447" mass="49427">MSKPIVAVVGRPNVGKSTLFNKLCGQRLAIVEDTPGITRDRIFANCEWNGHEFLLVDTGGIEPKATEGILAHMREQAQIAIDTADCIIMVTDVRNGLTAADEDVAHMLRRSHKPIILAVNKCDKVGEAPMELYEFYNLGFDEVMPISSVHGHGTGDLLDAVCAHLDFSETVVEENRIPVAIIGRPNVGKSSLTNRILGENRMIVANEAGTTRDAIDTPVDNAYGKFIFTDTAGLRKRSNISDGLERYMVVRALAAVERSRVALILVDATVGFTEQDSKVAGYAHEQGKACIIVVNKWDAVEGKETNTMELQRRGYAECFSFMGYAPIIFISAQTGYNVNKLMQLIRDVDAENGARVPTGVLNEMLARATARMQPPSDKGRRLKIYYLTQASTRPPTFVAFVNAKHLFHFSYQRYLINQIRENFGLEHTPIRLVVRERGSGEVGAKDV</sequence>
<dbReference type="InterPro" id="IPR032859">
    <property type="entry name" value="KH_dom-like"/>
</dbReference>
<dbReference type="InterPro" id="IPR027417">
    <property type="entry name" value="P-loop_NTPase"/>
</dbReference>
<feature type="binding site" evidence="9">
    <location>
        <begin position="230"/>
        <end position="234"/>
    </location>
    <ligand>
        <name>GTP</name>
        <dbReference type="ChEBI" id="CHEBI:37565"/>
        <label>2</label>
    </ligand>
</feature>
<proteinExistence type="inferred from homology"/>
<evidence type="ECO:0000256" key="5">
    <source>
        <dbReference type="ARBA" id="ARBA00022741"/>
    </source>
</evidence>
<evidence type="ECO:0000256" key="2">
    <source>
        <dbReference type="ARBA" id="ARBA00020953"/>
    </source>
</evidence>
<dbReference type="Gene3D" id="3.30.300.20">
    <property type="match status" value="1"/>
</dbReference>
<organism evidence="13 14">
    <name type="scientific">Faecalibacterium prausnitzii</name>
    <dbReference type="NCBI Taxonomy" id="853"/>
    <lineage>
        <taxon>Bacteria</taxon>
        <taxon>Bacillati</taxon>
        <taxon>Bacillota</taxon>
        <taxon>Clostridia</taxon>
        <taxon>Eubacteriales</taxon>
        <taxon>Oscillospiraceae</taxon>
        <taxon>Faecalibacterium</taxon>
    </lineage>
</organism>
<comment type="subunit">
    <text evidence="9">Associates with the 50S ribosomal subunit.</text>
</comment>
<keyword evidence="3 9" id="KW-0690">Ribosome biogenesis</keyword>
<evidence type="ECO:0000256" key="1">
    <source>
        <dbReference type="ARBA" id="ARBA00008279"/>
    </source>
</evidence>
<dbReference type="GO" id="GO:0043022">
    <property type="term" value="F:ribosome binding"/>
    <property type="evidence" value="ECO:0007669"/>
    <property type="project" value="TreeGrafter"/>
</dbReference>
<protein>
    <recommendedName>
        <fullName evidence="2 9">GTPase Der</fullName>
    </recommendedName>
    <alternativeName>
        <fullName evidence="7 9">GTP-binding protein EngA</fullName>
    </alternativeName>
</protein>
<dbReference type="PRINTS" id="PR00326">
    <property type="entry name" value="GTP1OBG"/>
</dbReference>
<evidence type="ECO:0000313" key="14">
    <source>
        <dbReference type="Proteomes" id="UP000095649"/>
    </source>
</evidence>
<feature type="binding site" evidence="9">
    <location>
        <begin position="10"/>
        <end position="17"/>
    </location>
    <ligand>
        <name>GTP</name>
        <dbReference type="ChEBI" id="CHEBI:37565"/>
        <label>1</label>
    </ligand>
</feature>
<dbReference type="PIRSF" id="PIRSF006485">
    <property type="entry name" value="GTP-binding_EngA"/>
    <property type="match status" value="1"/>
</dbReference>
<comment type="similarity">
    <text evidence="1 9 10 11">Belongs to the TRAFAC class TrmE-Era-EngA-EngB-Septin-like GTPase superfamily. EngA (Der) GTPase family.</text>
</comment>
<dbReference type="AlphaFoldDB" id="A0A173UIP8"/>
<dbReference type="FunFam" id="3.40.50.300:FF:000040">
    <property type="entry name" value="GTPase Der"/>
    <property type="match status" value="1"/>
</dbReference>
<dbReference type="SMART" id="SM00382">
    <property type="entry name" value="AAA"/>
    <property type="match status" value="2"/>
</dbReference>
<evidence type="ECO:0000256" key="9">
    <source>
        <dbReference type="HAMAP-Rule" id="MF_00195"/>
    </source>
</evidence>
<dbReference type="GO" id="GO:0005525">
    <property type="term" value="F:GTP binding"/>
    <property type="evidence" value="ECO:0007669"/>
    <property type="project" value="UniProtKB-UniRule"/>
</dbReference>
<evidence type="ECO:0000259" key="12">
    <source>
        <dbReference type="PROSITE" id="PS51712"/>
    </source>
</evidence>
<evidence type="ECO:0000256" key="11">
    <source>
        <dbReference type="RuleBase" id="RU004481"/>
    </source>
</evidence>
<dbReference type="Proteomes" id="UP000095649">
    <property type="component" value="Unassembled WGS sequence"/>
</dbReference>
<dbReference type="FunFam" id="3.30.300.20:FF:000004">
    <property type="entry name" value="GTPase Der"/>
    <property type="match status" value="1"/>
</dbReference>
<name>A0A173UIP8_9FIRM</name>
<dbReference type="NCBIfam" id="TIGR00231">
    <property type="entry name" value="small_GTP"/>
    <property type="match status" value="2"/>
</dbReference>
<keyword evidence="5 9" id="KW-0547">Nucleotide-binding</keyword>
<dbReference type="HAMAP" id="MF_00195">
    <property type="entry name" value="GTPase_Der"/>
    <property type="match status" value="1"/>
</dbReference>
<dbReference type="InterPro" id="IPR005225">
    <property type="entry name" value="Small_GTP-bd"/>
</dbReference>
<evidence type="ECO:0000256" key="3">
    <source>
        <dbReference type="ARBA" id="ARBA00022517"/>
    </source>
</evidence>
<feature type="binding site" evidence="9">
    <location>
        <begin position="295"/>
        <end position="298"/>
    </location>
    <ligand>
        <name>GTP</name>
        <dbReference type="ChEBI" id="CHEBI:37565"/>
        <label>2</label>
    </ligand>
</feature>
<gene>
    <name evidence="9 13" type="primary">der</name>
    <name evidence="13" type="ORF">ERS852582_02143</name>
</gene>
<dbReference type="CDD" id="cd01894">
    <property type="entry name" value="EngA1"/>
    <property type="match status" value="1"/>
</dbReference>
<dbReference type="SUPFAM" id="SSF52540">
    <property type="entry name" value="P-loop containing nucleoside triphosphate hydrolases"/>
    <property type="match status" value="2"/>
</dbReference>
<feature type="domain" description="EngA-type G" evidence="12">
    <location>
        <begin position="4"/>
        <end position="169"/>
    </location>
</feature>
<dbReference type="OrthoDB" id="9805918at2"/>
<dbReference type="PANTHER" id="PTHR43834">
    <property type="entry name" value="GTPASE DER"/>
    <property type="match status" value="1"/>
</dbReference>
<keyword evidence="4 11" id="KW-0677">Repeat</keyword>
<dbReference type="Gene3D" id="3.40.50.300">
    <property type="entry name" value="P-loop containing nucleotide triphosphate hydrolases"/>
    <property type="match status" value="2"/>
</dbReference>
<evidence type="ECO:0000256" key="6">
    <source>
        <dbReference type="ARBA" id="ARBA00023134"/>
    </source>
</evidence>
<dbReference type="FunFam" id="3.40.50.300:FF:000057">
    <property type="entry name" value="GTPase Der"/>
    <property type="match status" value="1"/>
</dbReference>
<dbReference type="RefSeq" id="WP_055186516.1">
    <property type="nucleotide sequence ID" value="NZ_CYXN01000021.1"/>
</dbReference>
<dbReference type="Pfam" id="PF14714">
    <property type="entry name" value="KH_dom-like"/>
    <property type="match status" value="1"/>
</dbReference>
<dbReference type="InterPro" id="IPR006073">
    <property type="entry name" value="GTP-bd"/>
</dbReference>
<evidence type="ECO:0000256" key="10">
    <source>
        <dbReference type="PROSITE-ProRule" id="PRU01049"/>
    </source>
</evidence>
<dbReference type="InterPro" id="IPR015946">
    <property type="entry name" value="KH_dom-like_a/b"/>
</dbReference>
<feature type="binding site" evidence="9">
    <location>
        <begin position="57"/>
        <end position="61"/>
    </location>
    <ligand>
        <name>GTP</name>
        <dbReference type="ChEBI" id="CHEBI:37565"/>
        <label>1</label>
    </ligand>
</feature>
<evidence type="ECO:0000256" key="4">
    <source>
        <dbReference type="ARBA" id="ARBA00022737"/>
    </source>
</evidence>
<keyword evidence="6 9" id="KW-0342">GTP-binding</keyword>
<dbReference type="CDD" id="cd01895">
    <property type="entry name" value="EngA2"/>
    <property type="match status" value="1"/>
</dbReference>
<dbReference type="InterPro" id="IPR003593">
    <property type="entry name" value="AAA+_ATPase"/>
</dbReference>
<dbReference type="Pfam" id="PF01926">
    <property type="entry name" value="MMR_HSR1"/>
    <property type="match status" value="2"/>
</dbReference>
<accession>A0A173UIP8</accession>
<reference evidence="13 14" key="1">
    <citation type="submission" date="2015-09" db="EMBL/GenBank/DDBJ databases">
        <authorList>
            <consortium name="Pathogen Informatics"/>
        </authorList>
    </citation>
    <scope>NUCLEOTIDE SEQUENCE [LARGE SCALE GENOMIC DNA]</scope>
    <source>
        <strain evidence="13 14">2789STDY5834970</strain>
    </source>
</reference>
<dbReference type="PROSITE" id="PS51712">
    <property type="entry name" value="G_ENGA"/>
    <property type="match status" value="2"/>
</dbReference>
<dbReference type="GO" id="GO:0042254">
    <property type="term" value="P:ribosome biogenesis"/>
    <property type="evidence" value="ECO:0007669"/>
    <property type="project" value="UniProtKB-KW"/>
</dbReference>
<evidence type="ECO:0000313" key="13">
    <source>
        <dbReference type="EMBL" id="CUN14704.1"/>
    </source>
</evidence>
<dbReference type="EMBL" id="CYXN01000021">
    <property type="protein sequence ID" value="CUN14704.1"/>
    <property type="molecule type" value="Genomic_DNA"/>
</dbReference>
<feature type="binding site" evidence="9">
    <location>
        <begin position="120"/>
        <end position="123"/>
    </location>
    <ligand>
        <name>GTP</name>
        <dbReference type="ChEBI" id="CHEBI:37565"/>
        <label>1</label>
    </ligand>
</feature>
<comment type="function">
    <text evidence="8 9 11">GTPase that plays an essential role in the late steps of ribosome biogenesis.</text>
</comment>
<dbReference type="PANTHER" id="PTHR43834:SF6">
    <property type="entry name" value="GTPASE DER"/>
    <property type="match status" value="1"/>
</dbReference>
<feature type="binding site" evidence="9">
    <location>
        <begin position="183"/>
        <end position="190"/>
    </location>
    <ligand>
        <name>GTP</name>
        <dbReference type="ChEBI" id="CHEBI:37565"/>
        <label>2</label>
    </ligand>
</feature>
<evidence type="ECO:0000256" key="8">
    <source>
        <dbReference type="ARBA" id="ARBA00053470"/>
    </source>
</evidence>